<accession>A0A418VFM3</accession>
<reference evidence="2 3" key="1">
    <citation type="submission" date="2018-09" db="EMBL/GenBank/DDBJ databases">
        <authorList>
            <person name="Zhu H."/>
        </authorList>
    </citation>
    <scope>NUCLEOTIDE SEQUENCE [LARGE SCALE GENOMIC DNA]</scope>
    <source>
        <strain evidence="2 3">K2S05-167</strain>
    </source>
</reference>
<organism evidence="2 3">
    <name type="scientific">Deinococcus cavernae</name>
    <dbReference type="NCBI Taxonomy" id="2320857"/>
    <lineage>
        <taxon>Bacteria</taxon>
        <taxon>Thermotogati</taxon>
        <taxon>Deinococcota</taxon>
        <taxon>Deinococci</taxon>
        <taxon>Deinococcales</taxon>
        <taxon>Deinococcaceae</taxon>
        <taxon>Deinococcus</taxon>
    </lineage>
</organism>
<gene>
    <name evidence="2" type="ORF">D3875_02635</name>
</gene>
<dbReference type="EMBL" id="QYUJ01000008">
    <property type="protein sequence ID" value="RJF74909.1"/>
    <property type="molecule type" value="Genomic_DNA"/>
</dbReference>
<sequence length="306" mass="31967">MKYQLVGNVAGTEDATLKASVTYLNDYRDPDGHAPPPVLLFEKRPGQEWTSQPDGGPAWVWGPGQPGDPSARVRVAYTVERPGLPPFGRVLERRILPNTSLPGYWDFTLPDSQQPAWNGGGGSPTPVEVLPGQGPPGEPGAGLLLGSGAPAPGAGRRGDTYLDTTTWDVYHRAPDWALVGNIRGGTGGAGPRGADGLGVPRGGSTGRWLYFGTAGPEWRQPRLTDLADVDLGTAPTNGQALVWSRAAQKWQPGSVQASTPTGLVVNTEPDGSLSSPDPRITPEPDGSLSAPDTLTTVNSDGSLSEV</sequence>
<protein>
    <submittedName>
        <fullName evidence="2">Uncharacterized protein</fullName>
    </submittedName>
</protein>
<dbReference type="Proteomes" id="UP000286287">
    <property type="component" value="Unassembled WGS sequence"/>
</dbReference>
<proteinExistence type="predicted"/>
<feature type="region of interest" description="Disordered" evidence="1">
    <location>
        <begin position="253"/>
        <end position="306"/>
    </location>
</feature>
<dbReference type="AlphaFoldDB" id="A0A418VFM3"/>
<evidence type="ECO:0000256" key="1">
    <source>
        <dbReference type="SAM" id="MobiDB-lite"/>
    </source>
</evidence>
<name>A0A418VFM3_9DEIO</name>
<evidence type="ECO:0000313" key="3">
    <source>
        <dbReference type="Proteomes" id="UP000286287"/>
    </source>
</evidence>
<dbReference type="RefSeq" id="WP_119760847.1">
    <property type="nucleotide sequence ID" value="NZ_QYUJ01000008.1"/>
</dbReference>
<keyword evidence="3" id="KW-1185">Reference proteome</keyword>
<dbReference type="OrthoDB" id="10011684at2"/>
<evidence type="ECO:0000313" key="2">
    <source>
        <dbReference type="EMBL" id="RJF74909.1"/>
    </source>
</evidence>
<feature type="compositionally biased region" description="Polar residues" evidence="1">
    <location>
        <begin position="290"/>
        <end position="306"/>
    </location>
</feature>
<comment type="caution">
    <text evidence="2">The sequence shown here is derived from an EMBL/GenBank/DDBJ whole genome shotgun (WGS) entry which is preliminary data.</text>
</comment>